<reference evidence="2 3" key="1">
    <citation type="submission" date="2013-08" db="EMBL/GenBank/DDBJ databases">
        <title>Genome sequencing of Lysobacter.</title>
        <authorList>
            <person name="Zhang S."/>
            <person name="Wang G."/>
        </authorList>
    </citation>
    <scope>NUCLEOTIDE SEQUENCE [LARGE SCALE GENOMIC DNA]</scope>
    <source>
        <strain evidence="2 3">GH1-9</strain>
    </source>
</reference>
<keyword evidence="2" id="KW-0808">Transferase</keyword>
<dbReference type="InterPro" id="IPR000182">
    <property type="entry name" value="GNAT_dom"/>
</dbReference>
<evidence type="ECO:0000313" key="2">
    <source>
        <dbReference type="EMBL" id="KGM55453.1"/>
    </source>
</evidence>
<dbReference type="RefSeq" id="WP_036135309.1">
    <property type="nucleotide sequence ID" value="NZ_AVPU01000005.1"/>
</dbReference>
<dbReference type="eggNOG" id="COG0456">
    <property type="taxonomic scope" value="Bacteria"/>
</dbReference>
<dbReference type="Proteomes" id="UP000029998">
    <property type="component" value="Unassembled WGS sequence"/>
</dbReference>
<dbReference type="InterPro" id="IPR016181">
    <property type="entry name" value="Acyl_CoA_acyltransferase"/>
</dbReference>
<dbReference type="STRING" id="1385517.N800_14110"/>
<keyword evidence="3" id="KW-1185">Reference proteome</keyword>
<comment type="caution">
    <text evidence="2">The sequence shown here is derived from an EMBL/GenBank/DDBJ whole genome shotgun (WGS) entry which is preliminary data.</text>
</comment>
<evidence type="ECO:0000259" key="1">
    <source>
        <dbReference type="PROSITE" id="PS51186"/>
    </source>
</evidence>
<name>A0A0A0EZH6_9GAMM</name>
<dbReference type="GO" id="GO:0016747">
    <property type="term" value="F:acyltransferase activity, transferring groups other than amino-acyl groups"/>
    <property type="evidence" value="ECO:0007669"/>
    <property type="project" value="InterPro"/>
</dbReference>
<protein>
    <submittedName>
        <fullName evidence="2">GNAT family acetyltransferase</fullName>
    </submittedName>
</protein>
<proteinExistence type="predicted"/>
<dbReference type="EMBL" id="AVPU01000005">
    <property type="protein sequence ID" value="KGM55453.1"/>
    <property type="molecule type" value="Genomic_DNA"/>
</dbReference>
<organism evidence="2 3">
    <name type="scientific">Lysobacter daejeonensis GH1-9</name>
    <dbReference type="NCBI Taxonomy" id="1385517"/>
    <lineage>
        <taxon>Bacteria</taxon>
        <taxon>Pseudomonadati</taxon>
        <taxon>Pseudomonadota</taxon>
        <taxon>Gammaproteobacteria</taxon>
        <taxon>Lysobacterales</taxon>
        <taxon>Lysobacteraceae</taxon>
        <taxon>Aerolutibacter</taxon>
    </lineage>
</organism>
<dbReference type="Gene3D" id="3.40.630.30">
    <property type="match status" value="1"/>
</dbReference>
<dbReference type="AlphaFoldDB" id="A0A0A0EZH6"/>
<sequence>MNARSITVRTLVGDAIAPYVDDLARLRSQVFREWPYLYAGSAAYEAEYLQVYTRSKRSVAVLAFDGARVVGASTGLPLAEESGAFIRPFAAAGYRPESTFYCGESVLLPAYRGQGLGHRFFDEREAHARALGGFASTAFCAVDRDPADPRRPQAHRDNDVFWRKRGYAPVAGMQVALPWPEVGADGDVAHTLTCWTRPLEVFW</sequence>
<feature type="domain" description="N-acetyltransferase" evidence="1">
    <location>
        <begin position="6"/>
        <end position="193"/>
    </location>
</feature>
<gene>
    <name evidence="2" type="ORF">N800_14110</name>
</gene>
<dbReference type="Pfam" id="PF00583">
    <property type="entry name" value="Acetyltransf_1"/>
    <property type="match status" value="1"/>
</dbReference>
<accession>A0A0A0EZH6</accession>
<dbReference type="OrthoDB" id="187903at2"/>
<evidence type="ECO:0000313" key="3">
    <source>
        <dbReference type="Proteomes" id="UP000029998"/>
    </source>
</evidence>
<dbReference type="CDD" id="cd04301">
    <property type="entry name" value="NAT_SF"/>
    <property type="match status" value="1"/>
</dbReference>
<dbReference type="PROSITE" id="PS51186">
    <property type="entry name" value="GNAT"/>
    <property type="match status" value="1"/>
</dbReference>
<dbReference type="SUPFAM" id="SSF55729">
    <property type="entry name" value="Acyl-CoA N-acyltransferases (Nat)"/>
    <property type="match status" value="1"/>
</dbReference>